<dbReference type="InterPro" id="IPR006553">
    <property type="entry name" value="Leu-rich_rpt_Cys-con_subtyp"/>
</dbReference>
<evidence type="ECO:0000313" key="4">
    <source>
        <dbReference type="EMBL" id="CEM47475.1"/>
    </source>
</evidence>
<keyword evidence="2" id="KW-0963">Cytoplasm</keyword>
<dbReference type="InterPro" id="IPR032675">
    <property type="entry name" value="LRR_dom_sf"/>
</dbReference>
<dbReference type="GO" id="GO:0005856">
    <property type="term" value="C:cytoskeleton"/>
    <property type="evidence" value="ECO:0007669"/>
    <property type="project" value="UniProtKB-SubCell"/>
</dbReference>
<dbReference type="AlphaFoldDB" id="A0A0G4HSV4"/>
<dbReference type="Pfam" id="PF13516">
    <property type="entry name" value="LRR_6"/>
    <property type="match status" value="2"/>
</dbReference>
<protein>
    <submittedName>
        <fullName evidence="4">Uncharacterized protein</fullName>
    </submittedName>
</protein>
<sequence>MSNSITKLSATLQELQIIWCHLSALLIRMAGNQKETLTSRPQGPEGALCVLIEHASPTAQELSSYSWKKETFGVAWLVFQCIKTRRVDLPLANLDLSSFSLSASRLKRLLFSLPSGPDFLETFKCGAHVCKDASLSVLRSFFQRLEGGGSGGGLPVCLKTMDLSDCDLSFDHDKDGAVAFFASIPKSLEELNLNRNFLGIDGVWGLAEKVKVGGTSSLRSLCMREMGLTDEDLELLCSVMKEKSLGVEKLDLSENEVGVVGVDHLCSVLCVDCLPRIRELQMSGCGLDCESMRRIAEVLKGGKLPNLELLDLSWNEGAEVLKAFGEALHAESVPRLTHLRLGTDPGEGSEDGVGVFLDALAVPNPPPALKHVELCVSRGEENHLHNLGKGRYPAVRQLTLTLGVQGLTEFLRGVVDSESAEPSTLETLDMHLEYFRQEEPVEEMGNAWLSALAAAVRMGRLSCLQVLDTYFGERHGMPFFPLVVLPPLAGGITTFLTSLSQSRLPNLSYLSLKFLEVTDAHMVLLADAVRAGNLPVLEELDLTGSFMADERVGRVGMEALMNGVIESEQGLPFLKTIHVEFTRAGEGVASLARALVSGKLSSLSCIHLEGSSLNSEGVGGLTEAVRAGCLSGATGLFWGFTRMVAEEEWEKLFVAIQDSERGLPVLESFDLAATNLRGAAVSLAAALVSGKLGGGLGFGRGSTLTYLDLSQCEMTDAGIERLGEAVRVGGVLSRVSYLGLSRNRNVRVGAWAGFLQAIADSEAGLPRIRRLCIVAENTVVRAGESLVAALASGKLPLLRSLHRDRGPPGAPDEPPPLVLFDADGVIALGAAVRGGQLPVHLERQFFFLDNGPWGDVPVDVDPLLRGLAESESGLPSCLAVLDLSKGRMSEDALASLREGVGGSFNKLANLEQLVLTYCEIDDARLKRLGEILCVHGCPKLFNLDLSGNRISPDGLAVFIESGALSRRSVPKLWTVSLIRQQGNSSGGSSDFASVIHRGRSEEKILETIEFETS</sequence>
<dbReference type="InterPro" id="IPR001611">
    <property type="entry name" value="Leu-rich_rpt"/>
</dbReference>
<dbReference type="EMBL" id="CDMZ01003755">
    <property type="protein sequence ID" value="CEM47475.1"/>
    <property type="molecule type" value="Genomic_DNA"/>
</dbReference>
<proteinExistence type="predicted"/>
<dbReference type="SMART" id="SM00367">
    <property type="entry name" value="LRR_CC"/>
    <property type="match status" value="5"/>
</dbReference>
<dbReference type="PANTHER" id="PTHR24107">
    <property type="entry name" value="YNEIN REGULATORY COMPLEX SUBUNIT 5"/>
    <property type="match status" value="1"/>
</dbReference>
<organism evidence="4">
    <name type="scientific">Chromera velia CCMP2878</name>
    <dbReference type="NCBI Taxonomy" id="1169474"/>
    <lineage>
        <taxon>Eukaryota</taxon>
        <taxon>Sar</taxon>
        <taxon>Alveolata</taxon>
        <taxon>Colpodellida</taxon>
        <taxon>Chromeraceae</taxon>
        <taxon>Chromera</taxon>
    </lineage>
</organism>
<name>A0A0G4HSV4_9ALVE</name>
<reference evidence="4" key="1">
    <citation type="submission" date="2014-11" db="EMBL/GenBank/DDBJ databases">
        <authorList>
            <person name="Otto D Thomas"/>
            <person name="Naeem Raeece"/>
        </authorList>
    </citation>
    <scope>NUCLEOTIDE SEQUENCE</scope>
</reference>
<dbReference type="InterPro" id="IPR052410">
    <property type="entry name" value="DRC5"/>
</dbReference>
<dbReference type="PANTHER" id="PTHR24107:SF2">
    <property type="entry name" value="NLR FAMILY CARD DOMAIN CONTAINING 3"/>
    <property type="match status" value="1"/>
</dbReference>
<accession>A0A0G4HSV4</accession>
<dbReference type="SUPFAM" id="SSF52047">
    <property type="entry name" value="RNI-like"/>
    <property type="match status" value="3"/>
</dbReference>
<dbReference type="Gene3D" id="3.80.10.10">
    <property type="entry name" value="Ribonuclease Inhibitor"/>
    <property type="match status" value="4"/>
</dbReference>
<dbReference type="VEuPathDB" id="CryptoDB:Cvel_31200"/>
<evidence type="ECO:0000256" key="3">
    <source>
        <dbReference type="ARBA" id="ARBA00023212"/>
    </source>
</evidence>
<keyword evidence="3" id="KW-0206">Cytoskeleton</keyword>
<evidence type="ECO:0000256" key="2">
    <source>
        <dbReference type="ARBA" id="ARBA00022490"/>
    </source>
</evidence>
<dbReference type="SMART" id="SM00368">
    <property type="entry name" value="LRR_RI"/>
    <property type="match status" value="8"/>
</dbReference>
<evidence type="ECO:0000256" key="1">
    <source>
        <dbReference type="ARBA" id="ARBA00004245"/>
    </source>
</evidence>
<comment type="subcellular location">
    <subcellularLocation>
        <location evidence="1">Cytoplasm</location>
        <location evidence="1">Cytoskeleton</location>
    </subcellularLocation>
</comment>
<gene>
    <name evidence="4" type="ORF">Cvel_31200</name>
</gene>
<dbReference type="PhylomeDB" id="A0A0G4HSV4"/>